<evidence type="ECO:0000313" key="3">
    <source>
        <dbReference type="WBParaSite" id="ASIM_0000917701-mRNA-1"/>
    </source>
</evidence>
<evidence type="ECO:0000313" key="1">
    <source>
        <dbReference type="EMBL" id="VDK35206.1"/>
    </source>
</evidence>
<reference evidence="1 2" key="2">
    <citation type="submission" date="2018-11" db="EMBL/GenBank/DDBJ databases">
        <authorList>
            <consortium name="Pathogen Informatics"/>
        </authorList>
    </citation>
    <scope>NUCLEOTIDE SEQUENCE [LARGE SCALE GENOMIC DNA]</scope>
</reference>
<name>A0A0M3JND7_ANISI</name>
<proteinExistence type="predicted"/>
<dbReference type="InterPro" id="IPR035927">
    <property type="entry name" value="DUSP-like_sf"/>
</dbReference>
<reference evidence="3" key="1">
    <citation type="submission" date="2017-02" db="UniProtKB">
        <authorList>
            <consortium name="WormBaseParasite"/>
        </authorList>
    </citation>
    <scope>IDENTIFICATION</scope>
</reference>
<dbReference type="Gene3D" id="3.30.2230.10">
    <property type="entry name" value="DUSP-like"/>
    <property type="match status" value="1"/>
</dbReference>
<dbReference type="AlphaFoldDB" id="A0A0M3JND7"/>
<sequence length="129" mass="14569">MLAFLVLRWCRKLSFLVCFKREHLKAPSLSGEGAPLKAGLQEGKDYEILAPCLWRSLLRWHGGAAREGIALPRRVLPTSYVEPSSLTPSLLTVELYPLTLLILRHTTASGSWLQSAFGRFLHSFLLFLY</sequence>
<protein>
    <submittedName>
        <fullName evidence="3">Secreted protein</fullName>
    </submittedName>
</protein>
<organism evidence="3">
    <name type="scientific">Anisakis simplex</name>
    <name type="common">Herring worm</name>
    <dbReference type="NCBI Taxonomy" id="6269"/>
    <lineage>
        <taxon>Eukaryota</taxon>
        <taxon>Metazoa</taxon>
        <taxon>Ecdysozoa</taxon>
        <taxon>Nematoda</taxon>
        <taxon>Chromadorea</taxon>
        <taxon>Rhabditida</taxon>
        <taxon>Spirurina</taxon>
        <taxon>Ascaridomorpha</taxon>
        <taxon>Ascaridoidea</taxon>
        <taxon>Anisakidae</taxon>
        <taxon>Anisakis</taxon>
        <taxon>Anisakis simplex complex</taxon>
    </lineage>
</organism>
<dbReference type="EMBL" id="UYRR01025589">
    <property type="protein sequence ID" value="VDK35206.1"/>
    <property type="molecule type" value="Genomic_DNA"/>
</dbReference>
<evidence type="ECO:0000313" key="2">
    <source>
        <dbReference type="Proteomes" id="UP000267096"/>
    </source>
</evidence>
<keyword evidence="2" id="KW-1185">Reference proteome</keyword>
<dbReference type="WBParaSite" id="ASIM_0000917701-mRNA-1">
    <property type="protein sequence ID" value="ASIM_0000917701-mRNA-1"/>
    <property type="gene ID" value="ASIM_0000917701"/>
</dbReference>
<gene>
    <name evidence="1" type="ORF">ASIM_LOCUS8914</name>
</gene>
<accession>A0A0M3JND7</accession>
<dbReference type="Proteomes" id="UP000267096">
    <property type="component" value="Unassembled WGS sequence"/>
</dbReference>